<evidence type="ECO:0000313" key="9">
    <source>
        <dbReference type="Proteomes" id="UP000554286"/>
    </source>
</evidence>
<evidence type="ECO:0000256" key="7">
    <source>
        <dbReference type="SAM" id="Phobius"/>
    </source>
</evidence>
<dbReference type="RefSeq" id="WP_184042897.1">
    <property type="nucleotide sequence ID" value="NZ_JACIGK010000005.1"/>
</dbReference>
<sequence length="222" mass="23824">MRLGLYLAGDSLFHRMSPGPKLATVAVAGTVLFFLDDWRALAASLGVVLLLYAIARVPWPVAVAQIRPTLWVLGLLFVMLALIEGPLAGVVMVLRFAALILLAALVTLTTRVSDMTDAIEAGLRPFARLGLNPAVVSLAISMAIRFIPLIAEITREVRDAQRARGLGRSVLAVAVPVIVRTIKLADDVADAMDARSYDPTPRSRRDHAAVAAADRDTGNRAR</sequence>
<dbReference type="InterPro" id="IPR003339">
    <property type="entry name" value="ABC/ECF_trnsptr_transmembrane"/>
</dbReference>
<accession>A0A7W6RB34</accession>
<feature type="transmembrane region" description="Helical" evidence="7">
    <location>
        <begin position="89"/>
        <end position="108"/>
    </location>
</feature>
<keyword evidence="9" id="KW-1185">Reference proteome</keyword>
<dbReference type="AlphaFoldDB" id="A0A7W6RB34"/>
<evidence type="ECO:0000256" key="3">
    <source>
        <dbReference type="ARBA" id="ARBA00022692"/>
    </source>
</evidence>
<dbReference type="Proteomes" id="UP000554286">
    <property type="component" value="Unassembled WGS sequence"/>
</dbReference>
<comment type="caution">
    <text evidence="8">The sequence shown here is derived from an EMBL/GenBank/DDBJ whole genome shotgun (WGS) entry which is preliminary data.</text>
</comment>
<dbReference type="PANTHER" id="PTHR33514">
    <property type="entry name" value="PROTEIN ABCI12, CHLOROPLASTIC"/>
    <property type="match status" value="1"/>
</dbReference>
<evidence type="ECO:0000313" key="8">
    <source>
        <dbReference type="EMBL" id="MBB4265271.1"/>
    </source>
</evidence>
<feature type="transmembrane region" description="Helical" evidence="7">
    <location>
        <begin position="41"/>
        <end position="59"/>
    </location>
</feature>
<proteinExistence type="inferred from homology"/>
<dbReference type="CDD" id="cd16914">
    <property type="entry name" value="EcfT"/>
    <property type="match status" value="1"/>
</dbReference>
<organism evidence="8 9">
    <name type="scientific">Roseospira visakhapatnamensis</name>
    <dbReference type="NCBI Taxonomy" id="390880"/>
    <lineage>
        <taxon>Bacteria</taxon>
        <taxon>Pseudomonadati</taxon>
        <taxon>Pseudomonadota</taxon>
        <taxon>Alphaproteobacteria</taxon>
        <taxon>Rhodospirillales</taxon>
        <taxon>Rhodospirillaceae</taxon>
        <taxon>Roseospira</taxon>
    </lineage>
</organism>
<comment type="similarity">
    <text evidence="2">Belongs to the CbiQ family.</text>
</comment>
<dbReference type="EMBL" id="JACIGK010000005">
    <property type="protein sequence ID" value="MBB4265271.1"/>
    <property type="molecule type" value="Genomic_DNA"/>
</dbReference>
<evidence type="ECO:0000256" key="6">
    <source>
        <dbReference type="SAM" id="MobiDB-lite"/>
    </source>
</evidence>
<dbReference type="Pfam" id="PF02361">
    <property type="entry name" value="CbiQ"/>
    <property type="match status" value="1"/>
</dbReference>
<keyword evidence="5 7" id="KW-0472">Membrane</keyword>
<keyword evidence="3 7" id="KW-0812">Transmembrane</keyword>
<evidence type="ECO:0000256" key="2">
    <source>
        <dbReference type="ARBA" id="ARBA00008564"/>
    </source>
</evidence>
<name>A0A7W6RB34_9PROT</name>
<feature type="transmembrane region" description="Helical" evidence="7">
    <location>
        <begin position="66"/>
        <end position="83"/>
    </location>
</feature>
<feature type="region of interest" description="Disordered" evidence="6">
    <location>
        <begin position="195"/>
        <end position="222"/>
    </location>
</feature>
<dbReference type="PANTHER" id="PTHR33514:SF13">
    <property type="entry name" value="PROTEIN ABCI12, CHLOROPLASTIC"/>
    <property type="match status" value="1"/>
</dbReference>
<protein>
    <submittedName>
        <fullName evidence="8">Biotin transport system permease protein</fullName>
    </submittedName>
</protein>
<gene>
    <name evidence="8" type="ORF">GGD89_000889</name>
</gene>
<reference evidence="8 9" key="1">
    <citation type="submission" date="2020-08" db="EMBL/GenBank/DDBJ databases">
        <title>Genome sequencing of Purple Non-Sulfur Bacteria from various extreme environments.</title>
        <authorList>
            <person name="Mayer M."/>
        </authorList>
    </citation>
    <scope>NUCLEOTIDE SEQUENCE [LARGE SCALE GENOMIC DNA]</scope>
    <source>
        <strain evidence="8 9">JA131</strain>
    </source>
</reference>
<evidence type="ECO:0000256" key="1">
    <source>
        <dbReference type="ARBA" id="ARBA00004141"/>
    </source>
</evidence>
<evidence type="ECO:0000256" key="4">
    <source>
        <dbReference type="ARBA" id="ARBA00022989"/>
    </source>
</evidence>
<evidence type="ECO:0000256" key="5">
    <source>
        <dbReference type="ARBA" id="ARBA00023136"/>
    </source>
</evidence>
<dbReference type="GO" id="GO:0005886">
    <property type="term" value="C:plasma membrane"/>
    <property type="evidence" value="ECO:0007669"/>
    <property type="project" value="UniProtKB-ARBA"/>
</dbReference>
<feature type="transmembrane region" description="Helical" evidence="7">
    <location>
        <begin position="129"/>
        <end position="151"/>
    </location>
</feature>
<keyword evidence="4 7" id="KW-1133">Transmembrane helix</keyword>
<comment type="subcellular location">
    <subcellularLocation>
        <location evidence="1">Membrane</location>
        <topology evidence="1">Multi-pass membrane protein</topology>
    </subcellularLocation>
</comment>
<feature type="transmembrane region" description="Helical" evidence="7">
    <location>
        <begin position="12"/>
        <end position="35"/>
    </location>
</feature>